<protein>
    <submittedName>
        <fullName evidence="3">Unnamed protein product</fullName>
    </submittedName>
</protein>
<evidence type="ECO:0000313" key="3">
    <source>
        <dbReference type="EMBL" id="GMF33571.1"/>
    </source>
</evidence>
<evidence type="ECO:0000256" key="1">
    <source>
        <dbReference type="SAM" id="Coils"/>
    </source>
</evidence>
<evidence type="ECO:0000256" key="2">
    <source>
        <dbReference type="SAM" id="MobiDB-lite"/>
    </source>
</evidence>
<dbReference type="AlphaFoldDB" id="A0A9W6X8G7"/>
<name>A0A9W6X8G7_9STRA</name>
<organism evidence="3 4">
    <name type="scientific">Phytophthora fragariaefolia</name>
    <dbReference type="NCBI Taxonomy" id="1490495"/>
    <lineage>
        <taxon>Eukaryota</taxon>
        <taxon>Sar</taxon>
        <taxon>Stramenopiles</taxon>
        <taxon>Oomycota</taxon>
        <taxon>Peronosporomycetes</taxon>
        <taxon>Peronosporales</taxon>
        <taxon>Peronosporaceae</taxon>
        <taxon>Phytophthora</taxon>
    </lineage>
</organism>
<feature type="compositionally biased region" description="Low complexity" evidence="2">
    <location>
        <begin position="257"/>
        <end position="277"/>
    </location>
</feature>
<feature type="compositionally biased region" description="Polar residues" evidence="2">
    <location>
        <begin position="229"/>
        <end position="244"/>
    </location>
</feature>
<reference evidence="3" key="1">
    <citation type="submission" date="2023-04" db="EMBL/GenBank/DDBJ databases">
        <title>Phytophthora fragariaefolia NBRC 109709.</title>
        <authorList>
            <person name="Ichikawa N."/>
            <person name="Sato H."/>
            <person name="Tonouchi N."/>
        </authorList>
    </citation>
    <scope>NUCLEOTIDE SEQUENCE</scope>
    <source>
        <strain evidence="3">NBRC 109709</strain>
    </source>
</reference>
<dbReference type="EMBL" id="BSXT01000748">
    <property type="protein sequence ID" value="GMF33571.1"/>
    <property type="molecule type" value="Genomic_DNA"/>
</dbReference>
<accession>A0A9W6X8G7</accession>
<keyword evidence="4" id="KW-1185">Reference proteome</keyword>
<keyword evidence="1" id="KW-0175">Coiled coil</keyword>
<evidence type="ECO:0000313" key="4">
    <source>
        <dbReference type="Proteomes" id="UP001165121"/>
    </source>
</evidence>
<dbReference type="Proteomes" id="UP001165121">
    <property type="component" value="Unassembled WGS sequence"/>
</dbReference>
<feature type="region of interest" description="Disordered" evidence="2">
    <location>
        <begin position="221"/>
        <end position="292"/>
    </location>
</feature>
<feature type="coiled-coil region" evidence="1">
    <location>
        <begin position="62"/>
        <end position="152"/>
    </location>
</feature>
<proteinExistence type="predicted"/>
<comment type="caution">
    <text evidence="3">The sequence shown here is derived from an EMBL/GenBank/DDBJ whole genome shotgun (WGS) entry which is preliminary data.</text>
</comment>
<gene>
    <name evidence="3" type="ORF">Pfra01_000836300</name>
</gene>
<dbReference type="OrthoDB" id="145081at2759"/>
<sequence length="292" mass="31371">MQGYSQSQFVALARLVVTLTRRPHLRTDYELDRRLDVAESLSDVVDALAPISRSSAPWEDEISELRDAVASLEARLAASEASLRREADLRLKAERLCNQASQERNAALDNLRRLRLDHADAARQLIATNIALEQSSQAAAALEQRCRHLDKSPTATHKVVRQDHEYFKADIVLYAAQLHQLRGYLEQSDRQSSVSGGTGSASASTMPTAFTTFLEDLGALQLVPPSPPATSGRSETSAQTTPASSGARGGAVATTGSSTILTVDSDSSDDSGSIVVSALHRDKGHAPSQAVR</sequence>